<keyword evidence="1" id="KW-1133">Transmembrane helix</keyword>
<evidence type="ECO:0000313" key="3">
    <source>
        <dbReference type="Proteomes" id="UP000095541"/>
    </source>
</evidence>
<sequence>MGWVLFLIFLCIISFMAGWTTLGWIFVAFFVVAGIALIWASNENQKKQEGLKQLNEKVAIKRKAEKEAKIPVYNASRNDLISKYGEPDKTFIFEELNLQKEIIIFGKVNRIWLLGKDLPMSDILSCTFNDNQRIVKGNVSYETKTSTGNMAKRAIIGGVLTGGVGAVVGGATARKETTIKQENDKIIHDYTVIININSLSEPIVKIPLGTDGAKVNEIVGLMNVIISRKK</sequence>
<evidence type="ECO:0008006" key="4">
    <source>
        <dbReference type="Google" id="ProtNLM"/>
    </source>
</evidence>
<keyword evidence="1" id="KW-0812">Transmembrane</keyword>
<protein>
    <recommendedName>
        <fullName evidence="4">Transmembrane protein</fullName>
    </recommendedName>
</protein>
<evidence type="ECO:0000256" key="1">
    <source>
        <dbReference type="SAM" id="Phobius"/>
    </source>
</evidence>
<evidence type="ECO:0000313" key="2">
    <source>
        <dbReference type="EMBL" id="CUQ23779.1"/>
    </source>
</evidence>
<dbReference type="Proteomes" id="UP000095541">
    <property type="component" value="Unassembled WGS sequence"/>
</dbReference>
<reference evidence="2 3" key="1">
    <citation type="submission" date="2015-09" db="EMBL/GenBank/DDBJ databases">
        <authorList>
            <consortium name="Pathogen Informatics"/>
        </authorList>
    </citation>
    <scope>NUCLEOTIDE SEQUENCE [LARGE SCALE GENOMIC DNA]</scope>
    <source>
        <strain evidence="2 3">2789STDY5834945</strain>
    </source>
</reference>
<proteinExistence type="predicted"/>
<dbReference type="EMBL" id="CZBI01000004">
    <property type="protein sequence ID" value="CUQ23779.1"/>
    <property type="molecule type" value="Genomic_DNA"/>
</dbReference>
<accession>A0A174UXW0</accession>
<feature type="transmembrane region" description="Helical" evidence="1">
    <location>
        <begin position="6"/>
        <end position="39"/>
    </location>
</feature>
<organism evidence="2 3">
    <name type="scientific">Bacteroides thetaiotaomicron</name>
    <dbReference type="NCBI Taxonomy" id="818"/>
    <lineage>
        <taxon>Bacteria</taxon>
        <taxon>Pseudomonadati</taxon>
        <taxon>Bacteroidota</taxon>
        <taxon>Bacteroidia</taxon>
        <taxon>Bacteroidales</taxon>
        <taxon>Bacteroidaceae</taxon>
        <taxon>Bacteroides</taxon>
    </lineage>
</organism>
<dbReference type="AlphaFoldDB" id="A0A174UXW0"/>
<name>A0A174UXW0_BACT4</name>
<gene>
    <name evidence="2" type="ORF">ERS852557_03120</name>
</gene>
<dbReference type="RefSeq" id="WP_055219934.1">
    <property type="nucleotide sequence ID" value="NZ_CZBI01000004.1"/>
</dbReference>
<keyword evidence="1" id="KW-0472">Membrane</keyword>